<gene>
    <name evidence="1" type="ORF">H4R18_002186</name>
</gene>
<keyword evidence="2" id="KW-1185">Reference proteome</keyword>
<organism evidence="1 2">
    <name type="scientific">Coemansia javaensis</name>
    <dbReference type="NCBI Taxonomy" id="2761396"/>
    <lineage>
        <taxon>Eukaryota</taxon>
        <taxon>Fungi</taxon>
        <taxon>Fungi incertae sedis</taxon>
        <taxon>Zoopagomycota</taxon>
        <taxon>Kickxellomycotina</taxon>
        <taxon>Kickxellomycetes</taxon>
        <taxon>Kickxellales</taxon>
        <taxon>Kickxellaceae</taxon>
        <taxon>Coemansia</taxon>
    </lineage>
</organism>
<name>A0A9W8LKD8_9FUNG</name>
<accession>A0A9W8LKD8</accession>
<dbReference type="Proteomes" id="UP001140217">
    <property type="component" value="Unassembled WGS sequence"/>
</dbReference>
<comment type="caution">
    <text evidence="1">The sequence shown here is derived from an EMBL/GenBank/DDBJ whole genome shotgun (WGS) entry which is preliminary data.</text>
</comment>
<sequence length="300" mass="33352">MDINRLPDVVLRMILAAAAKDGDEVGPTLAANLPLLALYGQITVAYAGQLRAIDSVYPIAVSSSCTFKQLMRASIRYDMDTSYRHLLRTLGISLEVYSAMPACPLLKHAVFPLRMDEISIIVSVPMLQSLLYMPLPTAKRLKIGISSGANRNVDSLATACRILERAQNATELGLHVHDATLPVLPESVTCTSLASLLELRSLKLANIQADISVPKPDDDRVLGPLETNIEELTIEVRYAERQWEMLVPVVKYLLLRIPTLFTFTGKQVPKMPVMKLVRAYCGKYPHLKDVEFKLCGDDWY</sequence>
<dbReference type="AlphaFoldDB" id="A0A9W8LKD8"/>
<proteinExistence type="predicted"/>
<evidence type="ECO:0000313" key="2">
    <source>
        <dbReference type="Proteomes" id="UP001140217"/>
    </source>
</evidence>
<dbReference type="EMBL" id="JANBUL010000069">
    <property type="protein sequence ID" value="KAJ2782557.1"/>
    <property type="molecule type" value="Genomic_DNA"/>
</dbReference>
<reference evidence="1" key="1">
    <citation type="submission" date="2022-07" db="EMBL/GenBank/DDBJ databases">
        <title>Phylogenomic reconstructions and comparative analyses of Kickxellomycotina fungi.</title>
        <authorList>
            <person name="Reynolds N.K."/>
            <person name="Stajich J.E."/>
            <person name="Barry K."/>
            <person name="Grigoriev I.V."/>
            <person name="Crous P."/>
            <person name="Smith M.E."/>
        </authorList>
    </citation>
    <scope>NUCLEOTIDE SEQUENCE</scope>
    <source>
        <strain evidence="1">NBRC 105414</strain>
    </source>
</reference>
<protein>
    <submittedName>
        <fullName evidence="1">Uncharacterized protein</fullName>
    </submittedName>
</protein>
<evidence type="ECO:0000313" key="1">
    <source>
        <dbReference type="EMBL" id="KAJ2782557.1"/>
    </source>
</evidence>